<keyword evidence="2" id="KW-1185">Reference proteome</keyword>
<comment type="caution">
    <text evidence="1">The sequence shown here is derived from an EMBL/GenBank/DDBJ whole genome shotgun (WGS) entry which is preliminary data.</text>
</comment>
<dbReference type="InterPro" id="IPR036259">
    <property type="entry name" value="MFS_trans_sf"/>
</dbReference>
<organism evidence="1 2">
    <name type="scientific">Dryococelus australis</name>
    <dbReference type="NCBI Taxonomy" id="614101"/>
    <lineage>
        <taxon>Eukaryota</taxon>
        <taxon>Metazoa</taxon>
        <taxon>Ecdysozoa</taxon>
        <taxon>Arthropoda</taxon>
        <taxon>Hexapoda</taxon>
        <taxon>Insecta</taxon>
        <taxon>Pterygota</taxon>
        <taxon>Neoptera</taxon>
        <taxon>Polyneoptera</taxon>
        <taxon>Phasmatodea</taxon>
        <taxon>Verophasmatodea</taxon>
        <taxon>Anareolatae</taxon>
        <taxon>Phasmatidae</taxon>
        <taxon>Eurycanthinae</taxon>
        <taxon>Dryococelus</taxon>
    </lineage>
</organism>
<protein>
    <recommendedName>
        <fullName evidence="3">Major facilitator superfamily (MFS) profile domain-containing protein</fullName>
    </recommendedName>
</protein>
<proteinExistence type="predicted"/>
<sequence>MCAFVAVNGIAFVSGSAYGWPAPMLPLLQSLESPLEGGAVSSSEASWLSSIMTAMRLASIPAYMWTHDRLGRKVTAYLIAVPSSSAGPCW</sequence>
<dbReference type="Proteomes" id="UP001159363">
    <property type="component" value="Chromosome 8"/>
</dbReference>
<name>A0ABQ9GSC1_9NEOP</name>
<evidence type="ECO:0008006" key="3">
    <source>
        <dbReference type="Google" id="ProtNLM"/>
    </source>
</evidence>
<evidence type="ECO:0000313" key="2">
    <source>
        <dbReference type="Proteomes" id="UP001159363"/>
    </source>
</evidence>
<accession>A0ABQ9GSC1</accession>
<reference evidence="1 2" key="1">
    <citation type="submission" date="2023-02" db="EMBL/GenBank/DDBJ databases">
        <title>LHISI_Scaffold_Assembly.</title>
        <authorList>
            <person name="Stuart O.P."/>
            <person name="Cleave R."/>
            <person name="Magrath M.J.L."/>
            <person name="Mikheyev A.S."/>
        </authorList>
    </citation>
    <scope>NUCLEOTIDE SEQUENCE [LARGE SCALE GENOMIC DNA]</scope>
    <source>
        <strain evidence="1">Daus_M_001</strain>
        <tissue evidence="1">Leg muscle</tissue>
    </source>
</reference>
<dbReference type="SUPFAM" id="SSF103473">
    <property type="entry name" value="MFS general substrate transporter"/>
    <property type="match status" value="1"/>
</dbReference>
<evidence type="ECO:0000313" key="1">
    <source>
        <dbReference type="EMBL" id="KAJ8874908.1"/>
    </source>
</evidence>
<gene>
    <name evidence="1" type="ORF">PR048_022798</name>
</gene>
<dbReference type="EMBL" id="JARBHB010000009">
    <property type="protein sequence ID" value="KAJ8874908.1"/>
    <property type="molecule type" value="Genomic_DNA"/>
</dbReference>